<dbReference type="InterPro" id="IPR005754">
    <property type="entry name" value="Sortase"/>
</dbReference>
<dbReference type="EMBL" id="BAABGN010000001">
    <property type="protein sequence ID" value="GAA4415542.1"/>
    <property type="molecule type" value="Genomic_DNA"/>
</dbReference>
<keyword evidence="3" id="KW-0472">Membrane</keyword>
<evidence type="ECO:0000256" key="1">
    <source>
        <dbReference type="ARBA" id="ARBA00022801"/>
    </source>
</evidence>
<evidence type="ECO:0000313" key="4">
    <source>
        <dbReference type="EMBL" id="GAA4415542.1"/>
    </source>
</evidence>
<gene>
    <name evidence="4" type="ORF">GCM10023169_01960</name>
</gene>
<name>A0ABP8KT74_9MICO</name>
<feature type="transmembrane region" description="Helical" evidence="3">
    <location>
        <begin position="12"/>
        <end position="30"/>
    </location>
</feature>
<dbReference type="InterPro" id="IPR023365">
    <property type="entry name" value="Sortase_dom-sf"/>
</dbReference>
<dbReference type="InterPro" id="IPR053465">
    <property type="entry name" value="Sortase_Class_E"/>
</dbReference>
<dbReference type="RefSeq" id="WP_345214620.1">
    <property type="nucleotide sequence ID" value="NZ_BAABGN010000001.1"/>
</dbReference>
<sequence length="235" mass="25551">MIAWTVGLLGEVMVTAGVLLGLFVVWQVFWTDVQSSRAAQDAVERMHESYEPPAATGEQPTGPQTGAPPVIDAPAEGTDFGILHVPRWGEDHELPIAEGVGLHDVLNTGAAGHYPSTSMPGEVGNFALAAHRQTYGAAFHKIDQLQNGDQIVVWTPKAWLVYEVSESYVVTPDQTDVVAPVPGNAGAEATERVITLTTCHPLWSTRERYIVHGEFVEWYAPSPADDMPEELRENV</sequence>
<protein>
    <submittedName>
        <fullName evidence="4">Class E sortase</fullName>
    </submittedName>
</protein>
<reference evidence="5" key="1">
    <citation type="journal article" date="2019" name="Int. J. Syst. Evol. Microbiol.">
        <title>The Global Catalogue of Microorganisms (GCM) 10K type strain sequencing project: providing services to taxonomists for standard genome sequencing and annotation.</title>
        <authorList>
            <consortium name="The Broad Institute Genomics Platform"/>
            <consortium name="The Broad Institute Genome Sequencing Center for Infectious Disease"/>
            <person name="Wu L."/>
            <person name="Ma J."/>
        </authorList>
    </citation>
    <scope>NUCLEOTIDE SEQUENCE [LARGE SCALE GENOMIC DNA]</scope>
    <source>
        <strain evidence="5">JCM 17810</strain>
    </source>
</reference>
<evidence type="ECO:0000256" key="3">
    <source>
        <dbReference type="SAM" id="Phobius"/>
    </source>
</evidence>
<comment type="caution">
    <text evidence="4">The sequence shown here is derived from an EMBL/GenBank/DDBJ whole genome shotgun (WGS) entry which is preliminary data.</text>
</comment>
<feature type="region of interest" description="Disordered" evidence="2">
    <location>
        <begin position="44"/>
        <end position="70"/>
    </location>
</feature>
<evidence type="ECO:0000256" key="2">
    <source>
        <dbReference type="SAM" id="MobiDB-lite"/>
    </source>
</evidence>
<dbReference type="InterPro" id="IPR042003">
    <property type="entry name" value="Sortase_E"/>
</dbReference>
<organism evidence="4 5">
    <name type="scientific">Georgenia halophila</name>
    <dbReference type="NCBI Taxonomy" id="620889"/>
    <lineage>
        <taxon>Bacteria</taxon>
        <taxon>Bacillati</taxon>
        <taxon>Actinomycetota</taxon>
        <taxon>Actinomycetes</taxon>
        <taxon>Micrococcales</taxon>
        <taxon>Bogoriellaceae</taxon>
        <taxon>Georgenia</taxon>
    </lineage>
</organism>
<dbReference type="CDD" id="cd05830">
    <property type="entry name" value="Sortase_E"/>
    <property type="match status" value="1"/>
</dbReference>
<dbReference type="Gene3D" id="2.40.260.10">
    <property type="entry name" value="Sortase"/>
    <property type="match status" value="1"/>
</dbReference>
<dbReference type="SUPFAM" id="SSF63817">
    <property type="entry name" value="Sortase"/>
    <property type="match status" value="1"/>
</dbReference>
<dbReference type="Pfam" id="PF04203">
    <property type="entry name" value="Sortase"/>
    <property type="match status" value="1"/>
</dbReference>
<dbReference type="NCBIfam" id="TIGR01076">
    <property type="entry name" value="sortase_fam"/>
    <property type="match status" value="1"/>
</dbReference>
<accession>A0ABP8KT74</accession>
<keyword evidence="1" id="KW-0378">Hydrolase</keyword>
<keyword evidence="3" id="KW-1133">Transmembrane helix</keyword>
<keyword evidence="3" id="KW-0812">Transmembrane</keyword>
<evidence type="ECO:0000313" key="5">
    <source>
        <dbReference type="Proteomes" id="UP001500622"/>
    </source>
</evidence>
<keyword evidence="5" id="KW-1185">Reference proteome</keyword>
<dbReference type="Proteomes" id="UP001500622">
    <property type="component" value="Unassembled WGS sequence"/>
</dbReference>
<dbReference type="NCBIfam" id="NF033747">
    <property type="entry name" value="class_E_sortase"/>
    <property type="match status" value="1"/>
</dbReference>
<proteinExistence type="predicted"/>